<reference evidence="5 6" key="1">
    <citation type="submission" date="2019-07" db="EMBL/GenBank/DDBJ databases">
        <title>Whole genome shotgun sequence of Rhodospirillum oryzae NBRC 107573.</title>
        <authorList>
            <person name="Hosoyama A."/>
            <person name="Uohara A."/>
            <person name="Ohji S."/>
            <person name="Ichikawa N."/>
        </authorList>
    </citation>
    <scope>NUCLEOTIDE SEQUENCE [LARGE SCALE GENOMIC DNA]</scope>
    <source>
        <strain evidence="5 6">NBRC 107573</strain>
    </source>
</reference>
<evidence type="ECO:0000313" key="6">
    <source>
        <dbReference type="Proteomes" id="UP000321567"/>
    </source>
</evidence>
<dbReference type="InterPro" id="IPR008939">
    <property type="entry name" value="Lytic_TGlycosylase_superhlx_U"/>
</dbReference>
<dbReference type="Pfam" id="PF01464">
    <property type="entry name" value="SLT"/>
    <property type="match status" value="1"/>
</dbReference>
<dbReference type="SUPFAM" id="SSF48435">
    <property type="entry name" value="Bacterial muramidases"/>
    <property type="match status" value="1"/>
</dbReference>
<keyword evidence="6" id="KW-1185">Reference proteome</keyword>
<organism evidence="5 6">
    <name type="scientific">Pararhodospirillum oryzae</name>
    <dbReference type="NCBI Taxonomy" id="478448"/>
    <lineage>
        <taxon>Bacteria</taxon>
        <taxon>Pseudomonadati</taxon>
        <taxon>Pseudomonadota</taxon>
        <taxon>Alphaproteobacteria</taxon>
        <taxon>Rhodospirillales</taxon>
        <taxon>Rhodospirillaceae</taxon>
        <taxon>Pararhodospirillum</taxon>
    </lineage>
</organism>
<dbReference type="GO" id="GO:0042597">
    <property type="term" value="C:periplasmic space"/>
    <property type="evidence" value="ECO:0007669"/>
    <property type="project" value="InterPro"/>
</dbReference>
<dbReference type="RefSeq" id="WP_246135571.1">
    <property type="nucleotide sequence ID" value="NZ_BJZO01000104.1"/>
</dbReference>
<evidence type="ECO:0000313" key="5">
    <source>
        <dbReference type="EMBL" id="GEO82744.1"/>
    </source>
</evidence>
<evidence type="ECO:0000256" key="3">
    <source>
        <dbReference type="ARBA" id="ARBA00022729"/>
    </source>
</evidence>
<dbReference type="SUPFAM" id="SSF53955">
    <property type="entry name" value="Lysozyme-like"/>
    <property type="match status" value="1"/>
</dbReference>
<dbReference type="GO" id="GO:0004553">
    <property type="term" value="F:hydrolase activity, hydrolyzing O-glycosyl compounds"/>
    <property type="evidence" value="ECO:0007669"/>
    <property type="project" value="InterPro"/>
</dbReference>
<accession>A0A512HBB3</accession>
<comment type="similarity">
    <text evidence="2">Belongs to the virb1 family.</text>
</comment>
<dbReference type="EMBL" id="BJZO01000104">
    <property type="protein sequence ID" value="GEO82744.1"/>
    <property type="molecule type" value="Genomic_DNA"/>
</dbReference>
<dbReference type="Proteomes" id="UP000321567">
    <property type="component" value="Unassembled WGS sequence"/>
</dbReference>
<keyword evidence="3" id="KW-0732">Signal</keyword>
<evidence type="ECO:0000259" key="4">
    <source>
        <dbReference type="Pfam" id="PF01464"/>
    </source>
</evidence>
<evidence type="ECO:0000256" key="2">
    <source>
        <dbReference type="ARBA" id="ARBA00009387"/>
    </source>
</evidence>
<dbReference type="InterPro" id="IPR023346">
    <property type="entry name" value="Lysozyme-like_dom_sf"/>
</dbReference>
<dbReference type="Gene3D" id="1.25.20.10">
    <property type="entry name" value="Bacterial muramidases"/>
    <property type="match status" value="1"/>
</dbReference>
<gene>
    <name evidence="5" type="ORF">ROR02_28750</name>
</gene>
<name>A0A512HBB3_9PROT</name>
<dbReference type="PANTHER" id="PTHR37423:SF2">
    <property type="entry name" value="MEMBRANE-BOUND LYTIC MUREIN TRANSGLYCOSYLASE C"/>
    <property type="match status" value="1"/>
</dbReference>
<evidence type="ECO:0000256" key="1">
    <source>
        <dbReference type="ARBA" id="ARBA00007734"/>
    </source>
</evidence>
<sequence length="671" mass="72949">MALRLIGRLFAGLLVVIVLPGLTWAAGRPASLSAADAATYAAAFRAADLGRWGEARALADSANDKTLRDVIVWRHMRTGPPDGPSLDERLAFLNTHPDWPLTGTIRRLIEEGLLASPGGVPETLALFQRFPPVSPAGKRALARALLASGNTARATALLREVWVDGDFSTSDEAETLNALAPYLRAEDHWARADRLLWDGDYDDARRMVPRLDAGRAAVVQARVVLGTGQGNPDAAVNAVPAALQNDPGLVFERVRWRRRAGLDDGAIDLLLKHGSRGGRDQLWWTERAILLRDALDQGHISVAYKLAAGHERDEGTAFAEGEWLAGWIALRFLRDARMALPHFRTLYDGVSSPISRSRAAYWAGRAAQALKRPEEAARWYGLAAAHPTTFYGQMAAARLRLPLHTLLPPTDPLPSAEEAQALAGDRMMRIAAQLIELERHDELLSFMYTLVGAHPGTGARAALADLVLSAGLPEMAVRLARRAAQDATVLLAGGYPLPDGLTPAVLSQARNTGLPAAAAFGIIRQESNFDHEARSSAGALGLMQLLPSTARAMAQVEGVAFDPALLTRDPAFNTRLGTRYLANLMDRFDGSLVLAAAGYNAGPSRPAQWIQDHGDPRQMTPDEAIDWIEQIPFRETRNYVQRVFEGALVYRLRLGETLASDTPTTNLIRFR</sequence>
<protein>
    <submittedName>
        <fullName evidence="5">Lytic transglycosylase</fullName>
    </submittedName>
</protein>
<proteinExistence type="inferred from homology"/>
<dbReference type="InterPro" id="IPR008258">
    <property type="entry name" value="Transglycosylase_SLT_dom_1"/>
</dbReference>
<comment type="similarity">
    <text evidence="1">Belongs to the transglycosylase Slt family.</text>
</comment>
<feature type="domain" description="Transglycosylase SLT" evidence="4">
    <location>
        <begin position="509"/>
        <end position="615"/>
    </location>
</feature>
<dbReference type="PANTHER" id="PTHR37423">
    <property type="entry name" value="SOLUBLE LYTIC MUREIN TRANSGLYCOSYLASE-RELATED"/>
    <property type="match status" value="1"/>
</dbReference>
<dbReference type="CDD" id="cd13401">
    <property type="entry name" value="Slt70-like"/>
    <property type="match status" value="1"/>
</dbReference>
<dbReference type="Gene3D" id="1.10.530.10">
    <property type="match status" value="1"/>
</dbReference>
<comment type="caution">
    <text evidence="5">The sequence shown here is derived from an EMBL/GenBank/DDBJ whole genome shotgun (WGS) entry which is preliminary data.</text>
</comment>
<dbReference type="AlphaFoldDB" id="A0A512HBB3"/>